<gene>
    <name evidence="2" type="primary">bamB_5</name>
    <name evidence="2" type="ORF">TBK1r_51090</name>
</gene>
<protein>
    <submittedName>
        <fullName evidence="2">Outer membrane protein assembly factor BamB</fullName>
    </submittedName>
</protein>
<accession>A0ABX5XXR4</accession>
<evidence type="ECO:0000259" key="1">
    <source>
        <dbReference type="Pfam" id="PF13360"/>
    </source>
</evidence>
<dbReference type="InterPro" id="IPR011047">
    <property type="entry name" value="Quinoprotein_ADH-like_sf"/>
</dbReference>
<organism evidence="2 3">
    <name type="scientific">Stieleria magnilauensis</name>
    <dbReference type="NCBI Taxonomy" id="2527963"/>
    <lineage>
        <taxon>Bacteria</taxon>
        <taxon>Pseudomonadati</taxon>
        <taxon>Planctomycetota</taxon>
        <taxon>Planctomycetia</taxon>
        <taxon>Pirellulales</taxon>
        <taxon>Pirellulaceae</taxon>
        <taxon>Stieleria</taxon>
    </lineage>
</organism>
<evidence type="ECO:0000313" key="2">
    <source>
        <dbReference type="EMBL" id="QDV86091.1"/>
    </source>
</evidence>
<dbReference type="PANTHER" id="PTHR34512">
    <property type="entry name" value="CELL SURFACE PROTEIN"/>
    <property type="match status" value="1"/>
</dbReference>
<keyword evidence="3" id="KW-1185">Reference proteome</keyword>
<dbReference type="PANTHER" id="PTHR34512:SF30">
    <property type="entry name" value="OUTER MEMBRANE PROTEIN ASSEMBLY FACTOR BAMB"/>
    <property type="match status" value="1"/>
</dbReference>
<dbReference type="Gene3D" id="2.130.10.10">
    <property type="entry name" value="YVTN repeat-like/Quinoprotein amine dehydrogenase"/>
    <property type="match status" value="1"/>
</dbReference>
<proteinExistence type="predicted"/>
<name>A0ABX5XXR4_9BACT</name>
<dbReference type="InterPro" id="IPR002372">
    <property type="entry name" value="PQQ_rpt_dom"/>
</dbReference>
<dbReference type="EMBL" id="CP036432">
    <property type="protein sequence ID" value="QDV86091.1"/>
    <property type="molecule type" value="Genomic_DNA"/>
</dbReference>
<reference evidence="2 3" key="1">
    <citation type="submission" date="2019-02" db="EMBL/GenBank/DDBJ databases">
        <title>Deep-cultivation of Planctomycetes and their phenomic and genomic characterization uncovers novel biology.</title>
        <authorList>
            <person name="Wiegand S."/>
            <person name="Jogler M."/>
            <person name="Boedeker C."/>
            <person name="Pinto D."/>
            <person name="Vollmers J."/>
            <person name="Rivas-Marin E."/>
            <person name="Kohn T."/>
            <person name="Peeters S.H."/>
            <person name="Heuer A."/>
            <person name="Rast P."/>
            <person name="Oberbeckmann S."/>
            <person name="Bunk B."/>
            <person name="Jeske O."/>
            <person name="Meyerdierks A."/>
            <person name="Storesund J.E."/>
            <person name="Kallscheuer N."/>
            <person name="Luecker S."/>
            <person name="Lage O.M."/>
            <person name="Pohl T."/>
            <person name="Merkel B.J."/>
            <person name="Hornburger P."/>
            <person name="Mueller R.-W."/>
            <person name="Bruemmer F."/>
            <person name="Labrenz M."/>
            <person name="Spormann A.M."/>
            <person name="Op den Camp H."/>
            <person name="Overmann J."/>
            <person name="Amann R."/>
            <person name="Jetten M.S.M."/>
            <person name="Mascher T."/>
            <person name="Medema M.H."/>
            <person name="Devos D.P."/>
            <person name="Kaster A.-K."/>
            <person name="Ovreas L."/>
            <person name="Rohde M."/>
            <person name="Galperin M.Y."/>
            <person name="Jogler C."/>
        </authorList>
    </citation>
    <scope>NUCLEOTIDE SEQUENCE [LARGE SCALE GENOMIC DNA]</scope>
    <source>
        <strain evidence="2 3">TBK1r</strain>
    </source>
</reference>
<dbReference type="Proteomes" id="UP000318081">
    <property type="component" value="Chromosome"/>
</dbReference>
<dbReference type="Pfam" id="PF13360">
    <property type="entry name" value="PQQ_2"/>
    <property type="match status" value="1"/>
</dbReference>
<evidence type="ECO:0000313" key="3">
    <source>
        <dbReference type="Proteomes" id="UP000318081"/>
    </source>
</evidence>
<feature type="domain" description="Pyrrolo-quinoline quinone repeat" evidence="1">
    <location>
        <begin position="120"/>
        <end position="365"/>
    </location>
</feature>
<dbReference type="SUPFAM" id="SSF50998">
    <property type="entry name" value="Quinoprotein alcohol dehydrogenase-like"/>
    <property type="match status" value="1"/>
</dbReference>
<dbReference type="InterPro" id="IPR015943">
    <property type="entry name" value="WD40/YVTN_repeat-like_dom_sf"/>
</dbReference>
<sequence length="440" mass="47855">MPLPHPLLLRHKLASVSRHCVAAVTRRRRVHGLASVATSVFSRTLLVFALPIGVSCSVAEDWYRWRGPNGDGISTETEWNCDWKNGQPTIAWSHSVGTGFSSVVVKDGRVFTLGHVDDQDVVYCLNVADGEVRWTFGYPAELDARDFEGGPISTPTVDGDRVYVMGRAGELFCLQTSDGTKVWGKNVAEEADVRLPGWGCSAAPLVIGDKLLLNLGESGVAVDKHSGELSWSSDDRECGYASPVLIPDSDPTAAVIASGRAYIGVDIQSGKQLWAERWLTSFNCNAADPIFHDGKMFLCSGYNRGAALFDLNDATPSLIWKSKEMKNQIHSSILYQGHLYGIDGDMETGARLRCMDWATGEIRWSVDDLRPGGLALAGGRLLLLTEPGELMIAPATPDGWDPITEAKVLDGKSWTAPVLSDGRIFCRSIQGQLVCVDCRD</sequence>